<accession>A0A135UHA9</accession>
<dbReference type="EMBL" id="JFFI01001459">
    <property type="protein sequence ID" value="KXH59775.1"/>
    <property type="molecule type" value="Genomic_DNA"/>
</dbReference>
<dbReference type="SUPFAM" id="SSF52540">
    <property type="entry name" value="P-loop containing nucleoside triphosphate hydrolases"/>
    <property type="match status" value="1"/>
</dbReference>
<feature type="region of interest" description="Disordered" evidence="1">
    <location>
        <begin position="1"/>
        <end position="53"/>
    </location>
</feature>
<evidence type="ECO:0000256" key="1">
    <source>
        <dbReference type="SAM" id="MobiDB-lite"/>
    </source>
</evidence>
<dbReference type="Proteomes" id="UP000070121">
    <property type="component" value="Unassembled WGS sequence"/>
</dbReference>
<keyword evidence="4" id="KW-1185">Reference proteome</keyword>
<evidence type="ECO:0000313" key="3">
    <source>
        <dbReference type="EMBL" id="KXH59775.1"/>
    </source>
</evidence>
<sequence length="218" mass="23853">MPPIKIEGVKAERPDHNLHEMPMSPDTALQHSVRSSNSSTSIAAPTSATAQPNAPVHYIKHEPASITAVKQEQAEPIVNPSIPANDAPASIEETDLPAPQEEVLESLKVPLSLTVSLPGTQVMTWVKAIEDLKARSRPPKTIVGVVGNTGAGKSSVINALLDEERLLPTNCLRACTASRTEISYNDSEELYRSEIEFISVDDWKKELKTIHRSPRRQR</sequence>
<reference evidence="3 4" key="1">
    <citation type="submission" date="2014-02" db="EMBL/GenBank/DDBJ databases">
        <title>The genome sequence of Colletotrichum salicis CBS 607.94.</title>
        <authorList>
            <person name="Baroncelli R."/>
            <person name="Thon M.R."/>
        </authorList>
    </citation>
    <scope>NUCLEOTIDE SEQUENCE [LARGE SCALE GENOMIC DNA]</scope>
    <source>
        <strain evidence="3 4">CBS 607.94</strain>
    </source>
</reference>
<dbReference type="InterPro" id="IPR027417">
    <property type="entry name" value="P-loop_NTPase"/>
</dbReference>
<dbReference type="STRING" id="1209931.A0A135UHA9"/>
<evidence type="ECO:0000259" key="2">
    <source>
        <dbReference type="Pfam" id="PF00350"/>
    </source>
</evidence>
<dbReference type="InterPro" id="IPR045063">
    <property type="entry name" value="Dynamin_N"/>
</dbReference>
<evidence type="ECO:0000313" key="4">
    <source>
        <dbReference type="Proteomes" id="UP000070121"/>
    </source>
</evidence>
<dbReference type="Pfam" id="PF00350">
    <property type="entry name" value="Dynamin_N"/>
    <property type="match status" value="1"/>
</dbReference>
<feature type="domain" description="Dynamin N-terminal" evidence="2">
    <location>
        <begin position="143"/>
        <end position="191"/>
    </location>
</feature>
<feature type="compositionally biased region" description="Low complexity" evidence="1">
    <location>
        <begin position="32"/>
        <end position="50"/>
    </location>
</feature>
<dbReference type="PANTHER" id="PTHR36681:SF3">
    <property type="entry name" value="NUCLEAR GTPASE, GERMINAL CENTER-ASSOCIATED, TANDEM DUPLICATE 3"/>
    <property type="match status" value="1"/>
</dbReference>
<gene>
    <name evidence="3" type="ORF">CSAL01_06424</name>
</gene>
<dbReference type="OrthoDB" id="3598281at2759"/>
<proteinExistence type="predicted"/>
<organism evidence="3 4">
    <name type="scientific">Colletotrichum salicis</name>
    <dbReference type="NCBI Taxonomy" id="1209931"/>
    <lineage>
        <taxon>Eukaryota</taxon>
        <taxon>Fungi</taxon>
        <taxon>Dikarya</taxon>
        <taxon>Ascomycota</taxon>
        <taxon>Pezizomycotina</taxon>
        <taxon>Sordariomycetes</taxon>
        <taxon>Hypocreomycetidae</taxon>
        <taxon>Glomerellales</taxon>
        <taxon>Glomerellaceae</taxon>
        <taxon>Colletotrichum</taxon>
        <taxon>Colletotrichum acutatum species complex</taxon>
    </lineage>
</organism>
<dbReference type="PANTHER" id="PTHR36681">
    <property type="entry name" value="NUCLEAR GTPASE, GERMINAL CENTER-ASSOCIATED, TANDEM DUPLICATE 3"/>
    <property type="match status" value="1"/>
</dbReference>
<dbReference type="CDD" id="cd00882">
    <property type="entry name" value="Ras_like_GTPase"/>
    <property type="match status" value="1"/>
</dbReference>
<feature type="compositionally biased region" description="Basic and acidic residues" evidence="1">
    <location>
        <begin position="7"/>
        <end position="19"/>
    </location>
</feature>
<dbReference type="Gene3D" id="3.40.50.300">
    <property type="entry name" value="P-loop containing nucleotide triphosphate hydrolases"/>
    <property type="match status" value="1"/>
</dbReference>
<comment type="caution">
    <text evidence="3">The sequence shown here is derived from an EMBL/GenBank/DDBJ whole genome shotgun (WGS) entry which is preliminary data.</text>
</comment>
<protein>
    <recommendedName>
        <fullName evidence="2">Dynamin N-terminal domain-containing protein</fullName>
    </recommendedName>
</protein>
<name>A0A135UHA9_9PEZI</name>
<dbReference type="AlphaFoldDB" id="A0A135UHA9"/>